<proteinExistence type="predicted"/>
<sequence>MLTSHALDECLLPIEIFDLIIKEVVGGSNRQEALSTLRTCSLVCKAFIDLCRPHIFSTVTYGPYGHLHETRKNLGKLLTKQPKIRTYVKNVKYIMDIEDDPPINEAALVANAKKRFGAKADHRPAAPEVFSEENLRADSAYFAHLDYQEYIMTAGRVDAYRPTLALLITHAESLSIHHSRCHTADMATGTACTDKRCLFFLNTMLEEMSTQDTIRSISIMGFADLRMWMVMDSPNLQHLHLDTCLLDDWNCPPGVVLGRREIGLPPLSSIIKLKTITVRAVDNFAFSIIQYCKDLESVSIFDLDFGSEVPSHLDKSKRITSFPKLRNMRIDKPRNWVPFCSLSESSGLTTFPALTHLDVFLGEVRDSQHINRLISHSRILEDLTVRIGVQNDNFKLLNPTAWLQTNQSTLKSLTLLPSISVYDDEDPLIRVLCDGLSKIKGNNHLETLVINITYHRYMVGLNIFVPKFEQWKRFDTLFTSNRVVDFPKLKNLSISIHFTAGPIRPIRDIPNFWAGLEFLRGPLKRLHADGSRGINFSCKITHAIR</sequence>
<dbReference type="OrthoDB" id="2745898at2759"/>
<accession>A0A409YTM7</accession>
<organism evidence="1 2">
    <name type="scientific">Panaeolus cyanescens</name>
    <dbReference type="NCBI Taxonomy" id="181874"/>
    <lineage>
        <taxon>Eukaryota</taxon>
        <taxon>Fungi</taxon>
        <taxon>Dikarya</taxon>
        <taxon>Basidiomycota</taxon>
        <taxon>Agaricomycotina</taxon>
        <taxon>Agaricomycetes</taxon>
        <taxon>Agaricomycetidae</taxon>
        <taxon>Agaricales</taxon>
        <taxon>Agaricineae</taxon>
        <taxon>Galeropsidaceae</taxon>
        <taxon>Panaeolus</taxon>
    </lineage>
</organism>
<dbReference type="InParanoid" id="A0A409YTM7"/>
<keyword evidence="2" id="KW-1185">Reference proteome</keyword>
<comment type="caution">
    <text evidence="1">The sequence shown here is derived from an EMBL/GenBank/DDBJ whole genome shotgun (WGS) entry which is preliminary data.</text>
</comment>
<dbReference type="SUPFAM" id="SSF52047">
    <property type="entry name" value="RNI-like"/>
    <property type="match status" value="1"/>
</dbReference>
<dbReference type="Proteomes" id="UP000284842">
    <property type="component" value="Unassembled WGS sequence"/>
</dbReference>
<dbReference type="EMBL" id="NHTK01000664">
    <property type="protein sequence ID" value="PPR06364.1"/>
    <property type="molecule type" value="Genomic_DNA"/>
</dbReference>
<evidence type="ECO:0000313" key="1">
    <source>
        <dbReference type="EMBL" id="PPR06364.1"/>
    </source>
</evidence>
<protein>
    <recommendedName>
        <fullName evidence="3">F-box domain-containing protein</fullName>
    </recommendedName>
</protein>
<dbReference type="AlphaFoldDB" id="A0A409YTM7"/>
<reference evidence="1 2" key="1">
    <citation type="journal article" date="2018" name="Evol. Lett.">
        <title>Horizontal gene cluster transfer increased hallucinogenic mushroom diversity.</title>
        <authorList>
            <person name="Reynolds H.T."/>
            <person name="Vijayakumar V."/>
            <person name="Gluck-Thaler E."/>
            <person name="Korotkin H.B."/>
            <person name="Matheny P.B."/>
            <person name="Slot J.C."/>
        </authorList>
    </citation>
    <scope>NUCLEOTIDE SEQUENCE [LARGE SCALE GENOMIC DNA]</scope>
    <source>
        <strain evidence="1 2">2629</strain>
    </source>
</reference>
<evidence type="ECO:0000313" key="2">
    <source>
        <dbReference type="Proteomes" id="UP000284842"/>
    </source>
</evidence>
<evidence type="ECO:0008006" key="3">
    <source>
        <dbReference type="Google" id="ProtNLM"/>
    </source>
</evidence>
<gene>
    <name evidence="1" type="ORF">CVT24_002477</name>
</gene>
<name>A0A409YTM7_9AGAR</name>